<dbReference type="PANTHER" id="PTHR42732">
    <property type="entry name" value="BETA-GALACTOSIDASE"/>
    <property type="match status" value="1"/>
</dbReference>
<feature type="domain" description="Glycosyl hydrolases family 2 sugar binding" evidence="2">
    <location>
        <begin position="51"/>
        <end position="123"/>
    </location>
</feature>
<comment type="similarity">
    <text evidence="1">Belongs to the glycosyl hydrolase 2 family.</text>
</comment>
<dbReference type="Gene3D" id="2.60.120.260">
    <property type="entry name" value="Galactose-binding domain-like"/>
    <property type="match status" value="1"/>
</dbReference>
<evidence type="ECO:0000313" key="3">
    <source>
        <dbReference type="EMBL" id="GAI22735.1"/>
    </source>
</evidence>
<dbReference type="GO" id="GO:0004553">
    <property type="term" value="F:hydrolase activity, hydrolyzing O-glycosyl compounds"/>
    <property type="evidence" value="ECO:0007669"/>
    <property type="project" value="InterPro"/>
</dbReference>
<name>X1N790_9ZZZZ</name>
<evidence type="ECO:0000259" key="2">
    <source>
        <dbReference type="Pfam" id="PF02837"/>
    </source>
</evidence>
<proteinExistence type="inferred from homology"/>
<dbReference type="InterPro" id="IPR036156">
    <property type="entry name" value="Beta-gal/glucu_dom_sf"/>
</dbReference>
<feature type="non-terminal residue" evidence="3">
    <location>
        <position position="231"/>
    </location>
</feature>
<comment type="caution">
    <text evidence="3">The sequence shown here is derived from an EMBL/GenBank/DDBJ whole genome shotgun (WGS) entry which is preliminary data.</text>
</comment>
<dbReference type="InterPro" id="IPR008979">
    <property type="entry name" value="Galactose-bd-like_sf"/>
</dbReference>
<dbReference type="GO" id="GO:0005975">
    <property type="term" value="P:carbohydrate metabolic process"/>
    <property type="evidence" value="ECO:0007669"/>
    <property type="project" value="InterPro"/>
</dbReference>
<dbReference type="SUPFAM" id="SSF49785">
    <property type="entry name" value="Galactose-binding domain-like"/>
    <property type="match status" value="1"/>
</dbReference>
<dbReference type="SUPFAM" id="SSF49303">
    <property type="entry name" value="beta-Galactosidase/glucuronidase domain"/>
    <property type="match status" value="1"/>
</dbReference>
<accession>X1N790</accession>
<sequence length="231" mass="26074">MVRKDWLNLNGLWEYSITAKDEEQPKKFDGRILVPYPVESALSGVMKPVGEKKRLWYRRTFKVPGKWKGQRVLLHFGAVDWDTTVWVNGKEAGKHRGGYDAFTFDITDALEKSGREEIVLSVWDPTNAGNQPRGKQVKKPGGIMYTAVTGIWQTVWLEPVPQTYIAALKIVPDVDNGRVQITVDTIGDIDQYTVNATVRGGGRVRTVSKRGFNKLTAKMPDPRLWSPDSPF</sequence>
<protein>
    <recommendedName>
        <fullName evidence="2">Glycosyl hydrolases family 2 sugar binding domain-containing protein</fullName>
    </recommendedName>
</protein>
<reference evidence="3" key="1">
    <citation type="journal article" date="2014" name="Front. Microbiol.">
        <title>High frequency of phylogenetically diverse reductive dehalogenase-homologous genes in deep subseafloor sedimentary metagenomes.</title>
        <authorList>
            <person name="Kawai M."/>
            <person name="Futagami T."/>
            <person name="Toyoda A."/>
            <person name="Takaki Y."/>
            <person name="Nishi S."/>
            <person name="Hori S."/>
            <person name="Arai W."/>
            <person name="Tsubouchi T."/>
            <person name="Morono Y."/>
            <person name="Uchiyama I."/>
            <person name="Ito T."/>
            <person name="Fujiyama A."/>
            <person name="Inagaki F."/>
            <person name="Takami H."/>
        </authorList>
    </citation>
    <scope>NUCLEOTIDE SEQUENCE</scope>
    <source>
        <strain evidence="3">Expedition CK06-06</strain>
    </source>
</reference>
<dbReference type="InterPro" id="IPR051913">
    <property type="entry name" value="GH2_Domain-Containing"/>
</dbReference>
<dbReference type="AlphaFoldDB" id="X1N790"/>
<evidence type="ECO:0000256" key="1">
    <source>
        <dbReference type="ARBA" id="ARBA00007401"/>
    </source>
</evidence>
<dbReference type="Pfam" id="PF02837">
    <property type="entry name" value="Glyco_hydro_2_N"/>
    <property type="match status" value="1"/>
</dbReference>
<dbReference type="PANTHER" id="PTHR42732:SF2">
    <property type="entry name" value="BETA-MANNOSIDASE"/>
    <property type="match status" value="1"/>
</dbReference>
<organism evidence="3">
    <name type="scientific">marine sediment metagenome</name>
    <dbReference type="NCBI Taxonomy" id="412755"/>
    <lineage>
        <taxon>unclassified sequences</taxon>
        <taxon>metagenomes</taxon>
        <taxon>ecological metagenomes</taxon>
    </lineage>
</organism>
<dbReference type="EMBL" id="BARV01016070">
    <property type="protein sequence ID" value="GAI22735.1"/>
    <property type="molecule type" value="Genomic_DNA"/>
</dbReference>
<dbReference type="InterPro" id="IPR006104">
    <property type="entry name" value="Glyco_hydro_2_N"/>
</dbReference>
<gene>
    <name evidence="3" type="ORF">S06H3_27666</name>
</gene>